<evidence type="ECO:0000313" key="2">
    <source>
        <dbReference type="Proteomes" id="UP000694251"/>
    </source>
</evidence>
<keyword evidence="2" id="KW-1185">Reference proteome</keyword>
<gene>
    <name evidence="1" type="ORF">ISN44_As03g004830</name>
</gene>
<name>A0A8T2F4X1_ARASU</name>
<dbReference type="EMBL" id="JAEFBJ010000003">
    <property type="protein sequence ID" value="KAG7630104.1"/>
    <property type="molecule type" value="Genomic_DNA"/>
</dbReference>
<reference evidence="1 2" key="1">
    <citation type="submission" date="2020-12" db="EMBL/GenBank/DDBJ databases">
        <title>Concerted genomic and epigenomic changes stabilize Arabidopsis allopolyploids.</title>
        <authorList>
            <person name="Chen Z."/>
        </authorList>
    </citation>
    <scope>NUCLEOTIDE SEQUENCE [LARGE SCALE GENOMIC DNA]</scope>
    <source>
        <strain evidence="1">As9502</strain>
        <tissue evidence="1">Leaf</tissue>
    </source>
</reference>
<comment type="caution">
    <text evidence="1">The sequence shown here is derived from an EMBL/GenBank/DDBJ whole genome shotgun (WGS) entry which is preliminary data.</text>
</comment>
<sequence length="50" mass="6206">MIRFPLSKHFKRTLDPSGPESCELKIIKEDNCHRWQPKPYRIYYHINKYK</sequence>
<accession>A0A8T2F4X1</accession>
<evidence type="ECO:0000313" key="1">
    <source>
        <dbReference type="EMBL" id="KAG7630104.1"/>
    </source>
</evidence>
<dbReference type="AlphaFoldDB" id="A0A8T2F4X1"/>
<dbReference type="Proteomes" id="UP000694251">
    <property type="component" value="Chromosome 3"/>
</dbReference>
<proteinExistence type="predicted"/>
<protein>
    <submittedName>
        <fullName evidence="1">Uncharacterized protein</fullName>
    </submittedName>
</protein>
<organism evidence="1 2">
    <name type="scientific">Arabidopsis suecica</name>
    <name type="common">Swedish thale-cress</name>
    <name type="synonym">Cardaminopsis suecica</name>
    <dbReference type="NCBI Taxonomy" id="45249"/>
    <lineage>
        <taxon>Eukaryota</taxon>
        <taxon>Viridiplantae</taxon>
        <taxon>Streptophyta</taxon>
        <taxon>Embryophyta</taxon>
        <taxon>Tracheophyta</taxon>
        <taxon>Spermatophyta</taxon>
        <taxon>Magnoliopsida</taxon>
        <taxon>eudicotyledons</taxon>
        <taxon>Gunneridae</taxon>
        <taxon>Pentapetalae</taxon>
        <taxon>rosids</taxon>
        <taxon>malvids</taxon>
        <taxon>Brassicales</taxon>
        <taxon>Brassicaceae</taxon>
        <taxon>Camelineae</taxon>
        <taxon>Arabidopsis</taxon>
    </lineage>
</organism>